<evidence type="ECO:0000256" key="2">
    <source>
        <dbReference type="ARBA" id="ARBA00023002"/>
    </source>
</evidence>
<dbReference type="InterPro" id="IPR050984">
    <property type="entry name" value="Gfo/Idh/MocA_domain"/>
</dbReference>
<dbReference type="OrthoDB" id="64915at2759"/>
<evidence type="ECO:0000259" key="8">
    <source>
        <dbReference type="Pfam" id="PF22725"/>
    </source>
</evidence>
<dbReference type="Pfam" id="PF01408">
    <property type="entry name" value="GFO_IDH_MocA"/>
    <property type="match status" value="1"/>
</dbReference>
<evidence type="ECO:0000256" key="6">
    <source>
        <dbReference type="SAM" id="MobiDB-lite"/>
    </source>
</evidence>
<dbReference type="SUPFAM" id="SSF55347">
    <property type="entry name" value="Glyceraldehyde-3-phosphate dehydrogenase-like, C-terminal domain"/>
    <property type="match status" value="1"/>
</dbReference>
<dbReference type="InterPro" id="IPR055170">
    <property type="entry name" value="GFO_IDH_MocA-like_dom"/>
</dbReference>
<dbReference type="EC" id="1.1.1.179" evidence="3"/>
<proteinExistence type="inferred from homology"/>
<dbReference type="Proteomes" id="UP000076738">
    <property type="component" value="Unassembled WGS sequence"/>
</dbReference>
<dbReference type="PANTHER" id="PTHR22604:SF105">
    <property type="entry name" value="TRANS-1,2-DIHYDROBENZENE-1,2-DIOL DEHYDROGENASE"/>
    <property type="match status" value="1"/>
</dbReference>
<dbReference type="Gene3D" id="3.40.50.720">
    <property type="entry name" value="NAD(P)-binding Rossmann-like Domain"/>
    <property type="match status" value="1"/>
</dbReference>
<protein>
    <recommendedName>
        <fullName evidence="3">D-xylose 1-dehydrogenase (NADP(+), D-xylono-1,5-lactone-forming)</fullName>
        <ecNumber evidence="3">1.1.1.179</ecNumber>
    </recommendedName>
    <alternativeName>
        <fullName evidence="4">D-xylose-NADP dehydrogenase</fullName>
    </alternativeName>
</protein>
<feature type="compositionally biased region" description="Polar residues" evidence="6">
    <location>
        <begin position="1"/>
        <end position="12"/>
    </location>
</feature>
<sequence>MSILSRTWTSSHPPTAPKSTNPPPVRFGILGAANIAPSALILPARSCPEAEVTVVGARSLEKAQEFAKKNGVAKAVQGYEAVLSDPEVDAVYNPLPNGLHYEWTMKALQAGKHVLLEKPATNTAAESERIFALAKEKNLVVLEAFHYQFHPSAQRLKEIINSGELGGVQKITATLTAPGGFIKPDDIRFQYALGGGSTMDPGCYLTSMSRFVTGREPDSVLSASPVFQNKEQEPQIDRKMEFTLSFPALPAEVEGPTADCLCDLSTPWWGPFGLIPPMPDMSVRVQCERGEATLSNFVMPSFFHGITVSGPAGSRTERVYGWGKEGVEKGWKGESWWTTYRYQLQAFVDKVQGRVPQHWISGEDTVGNMRCVDMVYEKSGLGVRPESAFKL</sequence>
<organism evidence="9 10">
    <name type="scientific">Calocera viscosa (strain TUFC12733)</name>
    <dbReference type="NCBI Taxonomy" id="1330018"/>
    <lineage>
        <taxon>Eukaryota</taxon>
        <taxon>Fungi</taxon>
        <taxon>Dikarya</taxon>
        <taxon>Basidiomycota</taxon>
        <taxon>Agaricomycotina</taxon>
        <taxon>Dacrymycetes</taxon>
        <taxon>Dacrymycetales</taxon>
        <taxon>Dacrymycetaceae</taxon>
        <taxon>Calocera</taxon>
    </lineage>
</organism>
<dbReference type="AlphaFoldDB" id="A0A167L7M6"/>
<evidence type="ECO:0000256" key="4">
    <source>
        <dbReference type="ARBA" id="ARBA00042988"/>
    </source>
</evidence>
<feature type="region of interest" description="Disordered" evidence="6">
    <location>
        <begin position="1"/>
        <end position="24"/>
    </location>
</feature>
<dbReference type="Pfam" id="PF22725">
    <property type="entry name" value="GFO_IDH_MocA_C3"/>
    <property type="match status" value="1"/>
</dbReference>
<dbReference type="InterPro" id="IPR036291">
    <property type="entry name" value="NAD(P)-bd_dom_sf"/>
</dbReference>
<accession>A0A167L7M6</accession>
<evidence type="ECO:0000313" key="10">
    <source>
        <dbReference type="Proteomes" id="UP000076738"/>
    </source>
</evidence>
<dbReference type="GO" id="GO:0047837">
    <property type="term" value="F:D-xylose 1-dehydrogenase (NADP+) activity"/>
    <property type="evidence" value="ECO:0007669"/>
    <property type="project" value="UniProtKB-EC"/>
</dbReference>
<dbReference type="PANTHER" id="PTHR22604">
    <property type="entry name" value="OXIDOREDUCTASES"/>
    <property type="match status" value="1"/>
</dbReference>
<feature type="compositionally biased region" description="Pro residues" evidence="6">
    <location>
        <begin position="14"/>
        <end position="24"/>
    </location>
</feature>
<gene>
    <name evidence="9" type="ORF">CALVIDRAFT_564820</name>
</gene>
<feature type="domain" description="GFO/IDH/MocA-like oxidoreductase" evidence="8">
    <location>
        <begin position="154"/>
        <end position="248"/>
    </location>
</feature>
<evidence type="ECO:0000256" key="5">
    <source>
        <dbReference type="ARBA" id="ARBA00049233"/>
    </source>
</evidence>
<keyword evidence="2" id="KW-0560">Oxidoreductase</keyword>
<comment type="catalytic activity">
    <reaction evidence="5">
        <text>D-xylose + NADP(+) = D-xylono-1,5-lactone + NADPH + H(+)</text>
        <dbReference type="Rhea" id="RHEA:22000"/>
        <dbReference type="ChEBI" id="CHEBI:15378"/>
        <dbReference type="ChEBI" id="CHEBI:15867"/>
        <dbReference type="ChEBI" id="CHEBI:53455"/>
        <dbReference type="ChEBI" id="CHEBI:57783"/>
        <dbReference type="ChEBI" id="CHEBI:58349"/>
        <dbReference type="EC" id="1.1.1.179"/>
    </reaction>
</comment>
<feature type="domain" description="Gfo/Idh/MocA-like oxidoreductase N-terminal" evidence="7">
    <location>
        <begin position="25"/>
        <end position="143"/>
    </location>
</feature>
<dbReference type="EMBL" id="KV417289">
    <property type="protein sequence ID" value="KZO95415.1"/>
    <property type="molecule type" value="Genomic_DNA"/>
</dbReference>
<evidence type="ECO:0000313" key="9">
    <source>
        <dbReference type="EMBL" id="KZO95415.1"/>
    </source>
</evidence>
<reference evidence="9 10" key="1">
    <citation type="journal article" date="2016" name="Mol. Biol. Evol.">
        <title>Comparative Genomics of Early-Diverging Mushroom-Forming Fungi Provides Insights into the Origins of Lignocellulose Decay Capabilities.</title>
        <authorList>
            <person name="Nagy L.G."/>
            <person name="Riley R."/>
            <person name="Tritt A."/>
            <person name="Adam C."/>
            <person name="Daum C."/>
            <person name="Floudas D."/>
            <person name="Sun H."/>
            <person name="Yadav J.S."/>
            <person name="Pangilinan J."/>
            <person name="Larsson K.H."/>
            <person name="Matsuura K."/>
            <person name="Barry K."/>
            <person name="Labutti K."/>
            <person name="Kuo R."/>
            <person name="Ohm R.A."/>
            <person name="Bhattacharya S.S."/>
            <person name="Shirouzu T."/>
            <person name="Yoshinaga Y."/>
            <person name="Martin F.M."/>
            <person name="Grigoriev I.V."/>
            <person name="Hibbett D.S."/>
        </authorList>
    </citation>
    <scope>NUCLEOTIDE SEQUENCE [LARGE SCALE GENOMIC DNA]</scope>
    <source>
        <strain evidence="9 10">TUFC12733</strain>
    </source>
</reference>
<dbReference type="SUPFAM" id="SSF51735">
    <property type="entry name" value="NAD(P)-binding Rossmann-fold domains"/>
    <property type="match status" value="1"/>
</dbReference>
<dbReference type="STRING" id="1330018.A0A167L7M6"/>
<dbReference type="InterPro" id="IPR000683">
    <property type="entry name" value="Gfo/Idh/MocA-like_OxRdtase_N"/>
</dbReference>
<evidence type="ECO:0000256" key="3">
    <source>
        <dbReference type="ARBA" id="ARBA00038984"/>
    </source>
</evidence>
<dbReference type="GO" id="GO:0000166">
    <property type="term" value="F:nucleotide binding"/>
    <property type="evidence" value="ECO:0007669"/>
    <property type="project" value="InterPro"/>
</dbReference>
<comment type="similarity">
    <text evidence="1">Belongs to the Gfo/Idh/MocA family.</text>
</comment>
<evidence type="ECO:0000259" key="7">
    <source>
        <dbReference type="Pfam" id="PF01408"/>
    </source>
</evidence>
<evidence type="ECO:0000256" key="1">
    <source>
        <dbReference type="ARBA" id="ARBA00010928"/>
    </source>
</evidence>
<name>A0A167L7M6_CALVF</name>
<dbReference type="Gene3D" id="3.30.360.10">
    <property type="entry name" value="Dihydrodipicolinate Reductase, domain 2"/>
    <property type="match status" value="1"/>
</dbReference>
<keyword evidence="10" id="KW-1185">Reference proteome</keyword>